<protein>
    <submittedName>
        <fullName evidence="1">Uncharacterized protein</fullName>
    </submittedName>
</protein>
<keyword evidence="2" id="KW-1185">Reference proteome</keyword>
<comment type="caution">
    <text evidence="1">The sequence shown here is derived from an EMBL/GenBank/DDBJ whole genome shotgun (WGS) entry which is preliminary data.</text>
</comment>
<dbReference type="EMBL" id="CACRXK020000535">
    <property type="protein sequence ID" value="CAB3982730.1"/>
    <property type="molecule type" value="Genomic_DNA"/>
</dbReference>
<sequence>MEENTTRNVESKRANNINVVKYLNITEKGKLRWTGSFENVEILINELLETQTKWSSPGGHWEQDEVEEINSRLRIMANLADKETELSNAFVSEGNGDREGDGVNTASTENSHIEINSHETSNYNKVLDSIRDLELCFVNKFDELLQEIRQSKKQQKKLSVKTEIP</sequence>
<accession>A0A6S7GBC1</accession>
<reference evidence="1" key="1">
    <citation type="submission" date="2020-04" db="EMBL/GenBank/DDBJ databases">
        <authorList>
            <person name="Alioto T."/>
            <person name="Alioto T."/>
            <person name="Gomez Garrido J."/>
        </authorList>
    </citation>
    <scope>NUCLEOTIDE SEQUENCE</scope>
    <source>
        <strain evidence="1">A484AB</strain>
    </source>
</reference>
<gene>
    <name evidence="1" type="ORF">PACLA_8A077519</name>
</gene>
<proteinExistence type="predicted"/>
<evidence type="ECO:0000313" key="1">
    <source>
        <dbReference type="EMBL" id="CAB3982730.1"/>
    </source>
</evidence>
<organism evidence="1 2">
    <name type="scientific">Paramuricea clavata</name>
    <name type="common">Red gorgonian</name>
    <name type="synonym">Violescent sea-whip</name>
    <dbReference type="NCBI Taxonomy" id="317549"/>
    <lineage>
        <taxon>Eukaryota</taxon>
        <taxon>Metazoa</taxon>
        <taxon>Cnidaria</taxon>
        <taxon>Anthozoa</taxon>
        <taxon>Octocorallia</taxon>
        <taxon>Malacalcyonacea</taxon>
        <taxon>Plexauridae</taxon>
        <taxon>Paramuricea</taxon>
    </lineage>
</organism>
<dbReference type="AlphaFoldDB" id="A0A6S7GBC1"/>
<dbReference type="Proteomes" id="UP001152795">
    <property type="component" value="Unassembled WGS sequence"/>
</dbReference>
<evidence type="ECO:0000313" key="2">
    <source>
        <dbReference type="Proteomes" id="UP001152795"/>
    </source>
</evidence>
<name>A0A6S7GBC1_PARCT</name>